<evidence type="ECO:0000313" key="2">
    <source>
        <dbReference type="EMBL" id="CAB4184027.1"/>
    </source>
</evidence>
<proteinExistence type="predicted"/>
<evidence type="ECO:0000313" key="3">
    <source>
        <dbReference type="EMBL" id="CAB4199819.1"/>
    </source>
</evidence>
<dbReference type="EMBL" id="LR796876">
    <property type="protein sequence ID" value="CAB4171749.1"/>
    <property type="molecule type" value="Genomic_DNA"/>
</dbReference>
<reference evidence="1" key="1">
    <citation type="submission" date="2020-05" db="EMBL/GenBank/DDBJ databases">
        <authorList>
            <person name="Chiriac C."/>
            <person name="Salcher M."/>
            <person name="Ghai R."/>
            <person name="Kavagutti S V."/>
        </authorList>
    </citation>
    <scope>NUCLEOTIDE SEQUENCE</scope>
</reference>
<protein>
    <submittedName>
        <fullName evidence="1">Uncharacterized protein</fullName>
    </submittedName>
</protein>
<evidence type="ECO:0000313" key="4">
    <source>
        <dbReference type="EMBL" id="CAB4214614.1"/>
    </source>
</evidence>
<gene>
    <name evidence="2" type="ORF">UFOVP1097_20</name>
    <name evidence="3" type="ORF">UFOVP1349_14</name>
    <name evidence="4" type="ORF">UFOVP1456_51</name>
    <name evidence="1" type="ORF">UFOVP925_29</name>
</gene>
<evidence type="ECO:0000313" key="1">
    <source>
        <dbReference type="EMBL" id="CAB4171749.1"/>
    </source>
</evidence>
<organism evidence="1">
    <name type="scientific">uncultured Caudovirales phage</name>
    <dbReference type="NCBI Taxonomy" id="2100421"/>
    <lineage>
        <taxon>Viruses</taxon>
        <taxon>Duplodnaviria</taxon>
        <taxon>Heunggongvirae</taxon>
        <taxon>Uroviricota</taxon>
        <taxon>Caudoviricetes</taxon>
        <taxon>Peduoviridae</taxon>
        <taxon>Maltschvirus</taxon>
        <taxon>Maltschvirus maltsch</taxon>
    </lineage>
</organism>
<dbReference type="EMBL" id="LR797048">
    <property type="protein sequence ID" value="CAB4184027.1"/>
    <property type="molecule type" value="Genomic_DNA"/>
</dbReference>
<name>A0A6J5PJ04_9CAUD</name>
<sequence length="153" mass="16993">MRAPFDFVMRNHGASTCIGAEYLRPRQVQFFLRQKSAKENETRQHPARMPKAHGVSCVWQRSFGRKKLRRTCISYLAPQNEHAALGHLAKQNPAPKHSSRSFGLPKAGAFSLTRCATASSNGGATTKLDKSALRTSSDVTPKFNSLNFNYEVA</sequence>
<dbReference type="EMBL" id="LR797291">
    <property type="protein sequence ID" value="CAB4199819.1"/>
    <property type="molecule type" value="Genomic_DNA"/>
</dbReference>
<accession>A0A6J5PJ04</accession>
<dbReference type="EMBL" id="LR797404">
    <property type="protein sequence ID" value="CAB4214614.1"/>
    <property type="molecule type" value="Genomic_DNA"/>
</dbReference>